<keyword evidence="3" id="KW-0862">Zinc</keyword>
<keyword evidence="1" id="KW-0479">Metal-binding</keyword>
<feature type="compositionally biased region" description="Polar residues" evidence="6">
    <location>
        <begin position="473"/>
        <end position="483"/>
    </location>
</feature>
<gene>
    <name evidence="9" type="ORF">BSL78_02540</name>
</gene>
<keyword evidence="10" id="KW-1185">Reference proteome</keyword>
<feature type="domain" description="GOLD" evidence="8">
    <location>
        <begin position="485"/>
        <end position="591"/>
    </location>
</feature>
<dbReference type="GO" id="GO:0072383">
    <property type="term" value="P:plus-end-directed vesicle transport along microtubule"/>
    <property type="evidence" value="ECO:0007669"/>
    <property type="project" value="TreeGrafter"/>
</dbReference>
<feature type="compositionally biased region" description="Low complexity" evidence="6">
    <location>
        <begin position="350"/>
        <end position="371"/>
    </location>
</feature>
<evidence type="ECO:0000256" key="5">
    <source>
        <dbReference type="SAM" id="Coils"/>
    </source>
</evidence>
<dbReference type="Pfam" id="PF01363">
    <property type="entry name" value="FYVE"/>
    <property type="match status" value="1"/>
</dbReference>
<dbReference type="GO" id="GO:0008270">
    <property type="term" value="F:zinc ion binding"/>
    <property type="evidence" value="ECO:0007669"/>
    <property type="project" value="UniProtKB-KW"/>
</dbReference>
<dbReference type="Gene3D" id="3.30.40.10">
    <property type="entry name" value="Zinc/RING finger domain, C3HC4 (zinc finger)"/>
    <property type="match status" value="1"/>
</dbReference>
<feature type="domain" description="FYVE-type" evidence="7">
    <location>
        <begin position="264"/>
        <end position="322"/>
    </location>
</feature>
<dbReference type="SUPFAM" id="SSF101576">
    <property type="entry name" value="Supernatant protein factor (SPF), C-terminal domain"/>
    <property type="match status" value="1"/>
</dbReference>
<dbReference type="InterPro" id="IPR000306">
    <property type="entry name" value="Znf_FYVE"/>
</dbReference>
<keyword evidence="2 4" id="KW-0863">Zinc-finger</keyword>
<keyword evidence="5" id="KW-0175">Coiled coil</keyword>
<comment type="caution">
    <text evidence="9">The sequence shown here is derived from an EMBL/GenBank/DDBJ whole genome shotgun (WGS) entry which is preliminary data.</text>
</comment>
<accession>A0A2G8LJT3</accession>
<dbReference type="InterPro" id="IPR017455">
    <property type="entry name" value="Znf_FYVE-rel"/>
</dbReference>
<reference evidence="9" key="1">
    <citation type="journal article" date="2017" name="PLoS Biol.">
        <title>The sea cucumber genome provides insights into morphological evolution and visceral regeneration.</title>
        <authorList>
            <person name="Zhang X."/>
            <person name="Sun L."/>
            <person name="Yuan J."/>
            <person name="Sun Y."/>
            <person name="Gao Y."/>
            <person name="Zhang L."/>
            <person name="Li S."/>
            <person name="Dai H."/>
            <person name="Hamel J.F."/>
            <person name="Liu C."/>
            <person name="Yu Y."/>
            <person name="Liu S."/>
            <person name="Lin W."/>
            <person name="Guo K."/>
            <person name="Jin S."/>
            <person name="Xu P."/>
            <person name="Storey K.B."/>
            <person name="Huan P."/>
            <person name="Zhang T."/>
            <person name="Zhou Y."/>
            <person name="Zhang J."/>
            <person name="Lin C."/>
            <person name="Li X."/>
            <person name="Xing L."/>
            <person name="Huo D."/>
            <person name="Sun M."/>
            <person name="Wang L."/>
            <person name="Mercier A."/>
            <person name="Li F."/>
            <person name="Yang H."/>
            <person name="Xiang J."/>
        </authorList>
    </citation>
    <scope>NUCLEOTIDE SEQUENCE [LARGE SCALE GENOMIC DNA]</scope>
    <source>
        <strain evidence="9">Shaxun</strain>
        <tissue evidence="9">Muscle</tissue>
    </source>
</reference>
<evidence type="ECO:0000259" key="8">
    <source>
        <dbReference type="PROSITE" id="PS50866"/>
    </source>
</evidence>
<dbReference type="Gene3D" id="2.60.120.680">
    <property type="entry name" value="GOLD domain"/>
    <property type="match status" value="1"/>
</dbReference>
<dbReference type="Proteomes" id="UP000230750">
    <property type="component" value="Unassembled WGS sequence"/>
</dbReference>
<dbReference type="OrthoDB" id="660555at2759"/>
<dbReference type="InterPro" id="IPR011011">
    <property type="entry name" value="Znf_FYVE_PHD"/>
</dbReference>
<dbReference type="PANTHER" id="PTHR46753">
    <property type="entry name" value="FYVE AND COILED-COIL DOMAIN-CONTAINING PROTEIN 1"/>
    <property type="match status" value="1"/>
</dbReference>
<feature type="compositionally biased region" description="Basic and acidic residues" evidence="6">
    <location>
        <begin position="407"/>
        <end position="422"/>
    </location>
</feature>
<dbReference type="SUPFAM" id="SSF57903">
    <property type="entry name" value="FYVE/PHD zinc finger"/>
    <property type="match status" value="1"/>
</dbReference>
<dbReference type="GO" id="GO:0005770">
    <property type="term" value="C:late endosome"/>
    <property type="evidence" value="ECO:0007669"/>
    <property type="project" value="TreeGrafter"/>
</dbReference>
<feature type="coiled-coil region" evidence="5">
    <location>
        <begin position="211"/>
        <end position="238"/>
    </location>
</feature>
<dbReference type="GO" id="GO:0005776">
    <property type="term" value="C:autophagosome"/>
    <property type="evidence" value="ECO:0007669"/>
    <property type="project" value="TreeGrafter"/>
</dbReference>
<proteinExistence type="predicted"/>
<feature type="coiled-coil region" evidence="5">
    <location>
        <begin position="137"/>
        <end position="164"/>
    </location>
</feature>
<dbReference type="InterPro" id="IPR013083">
    <property type="entry name" value="Znf_RING/FYVE/PHD"/>
</dbReference>
<evidence type="ECO:0000256" key="3">
    <source>
        <dbReference type="ARBA" id="ARBA00022833"/>
    </source>
</evidence>
<evidence type="ECO:0000256" key="1">
    <source>
        <dbReference type="ARBA" id="ARBA00022723"/>
    </source>
</evidence>
<dbReference type="PROSITE" id="PS50866">
    <property type="entry name" value="GOLD"/>
    <property type="match status" value="1"/>
</dbReference>
<dbReference type="CDD" id="cd15730">
    <property type="entry name" value="FYVE_EEA1"/>
    <property type="match status" value="1"/>
</dbReference>
<evidence type="ECO:0000256" key="6">
    <source>
        <dbReference type="SAM" id="MobiDB-lite"/>
    </source>
</evidence>
<evidence type="ECO:0000313" key="9">
    <source>
        <dbReference type="EMBL" id="PIK60513.1"/>
    </source>
</evidence>
<evidence type="ECO:0000313" key="10">
    <source>
        <dbReference type="Proteomes" id="UP000230750"/>
    </source>
</evidence>
<dbReference type="InterPro" id="IPR009038">
    <property type="entry name" value="GOLD_dom"/>
</dbReference>
<protein>
    <submittedName>
        <fullName evidence="9">Putative FYVE and coiled-coil domain-containing protein 1 isoform X2</fullName>
    </submittedName>
</protein>
<dbReference type="InterPro" id="IPR036598">
    <property type="entry name" value="GOLD_dom_sf"/>
</dbReference>
<dbReference type="STRING" id="307972.A0A2G8LJT3"/>
<dbReference type="EMBL" id="MRZV01000054">
    <property type="protein sequence ID" value="PIK60513.1"/>
    <property type="molecule type" value="Genomic_DNA"/>
</dbReference>
<dbReference type="PANTHER" id="PTHR46753:SF2">
    <property type="entry name" value="FYVE AND COILED-COIL DOMAIN-CONTAINING PROTEIN 1"/>
    <property type="match status" value="1"/>
</dbReference>
<sequence length="600" mass="67452">MKDHRIIQGNCCDHVTERDSEIGVRESVRHLGEGQGTIVGERRNHRIAGCGSGLRPRDIGRLLPKDRETEGTIGGETRGDRTAAGEIEKFARRMSELEDGHGERGVCDRIPTELRGHAISRKTGGNFGKKHIIISEFEELTSELSHWKERCEELEENLATKRRISRISKPGKRLLKRKKNKISNQLEQRAKNVIELEDMVKSTQKYDASQIDQLRAKLEQKEKDNEELMKQIVKFGKEKDVMWQRLQKVENHRKLKAMERWIEDKDVKQCMECECQFSLTVRKHHCRMCGGVFCSKCTECSILTSQSKKKVRVCEKCFVLHNHSLESEGLDTSAIINDSVEEEHLPTFNDSRLSISSSSSLTDPPTTSASAVGSDADQNAGREDSSQDNEEAERQETAGEEGATDQGGHENQGEAAEVKNETEAADGSSSGRDGDFDIITDEDVTEIRQEEDEEEKKEEEEALASETKPEYSQFDSVTSDEIQSAENQQKEVYLVAGTSHMIPVVMDAEGVLLCWEFTSSPKSIAFKVSYAESVGDELLEEIVPLQRFNSHQQSASGELLTYKKGVYVLQFDNTFSTGPEMSIAVSFVYCAVGIDRSCMY</sequence>
<evidence type="ECO:0000256" key="2">
    <source>
        <dbReference type="ARBA" id="ARBA00022771"/>
    </source>
</evidence>
<feature type="region of interest" description="Disordered" evidence="6">
    <location>
        <begin position="347"/>
        <end position="483"/>
    </location>
</feature>
<dbReference type="GO" id="GO:0005764">
    <property type="term" value="C:lysosome"/>
    <property type="evidence" value="ECO:0007669"/>
    <property type="project" value="TreeGrafter"/>
</dbReference>
<feature type="compositionally biased region" description="Acidic residues" evidence="6">
    <location>
        <begin position="436"/>
        <end position="463"/>
    </location>
</feature>
<dbReference type="SMART" id="SM00064">
    <property type="entry name" value="FYVE"/>
    <property type="match status" value="1"/>
</dbReference>
<evidence type="ECO:0000259" key="7">
    <source>
        <dbReference type="PROSITE" id="PS50178"/>
    </source>
</evidence>
<organism evidence="9 10">
    <name type="scientific">Stichopus japonicus</name>
    <name type="common">Sea cucumber</name>
    <dbReference type="NCBI Taxonomy" id="307972"/>
    <lineage>
        <taxon>Eukaryota</taxon>
        <taxon>Metazoa</taxon>
        <taxon>Echinodermata</taxon>
        <taxon>Eleutherozoa</taxon>
        <taxon>Echinozoa</taxon>
        <taxon>Holothuroidea</taxon>
        <taxon>Aspidochirotacea</taxon>
        <taxon>Aspidochirotida</taxon>
        <taxon>Stichopodidae</taxon>
        <taxon>Apostichopus</taxon>
    </lineage>
</organism>
<dbReference type="GO" id="GO:1901098">
    <property type="term" value="P:positive regulation of autophagosome maturation"/>
    <property type="evidence" value="ECO:0007669"/>
    <property type="project" value="TreeGrafter"/>
</dbReference>
<name>A0A2G8LJT3_STIJA</name>
<dbReference type="PROSITE" id="PS50178">
    <property type="entry name" value="ZF_FYVE"/>
    <property type="match status" value="1"/>
</dbReference>
<dbReference type="AlphaFoldDB" id="A0A2G8LJT3"/>
<evidence type="ECO:0000256" key="4">
    <source>
        <dbReference type="PROSITE-ProRule" id="PRU00091"/>
    </source>
</evidence>